<protein>
    <submittedName>
        <fullName evidence="2">Glycosyltransferase</fullName>
    </submittedName>
</protein>
<dbReference type="InterPro" id="IPR029044">
    <property type="entry name" value="Nucleotide-diphossugar_trans"/>
</dbReference>
<name>A0A9D2BQG1_9BACT</name>
<evidence type="ECO:0000313" key="2">
    <source>
        <dbReference type="EMBL" id="HIX87414.1"/>
    </source>
</evidence>
<proteinExistence type="predicted"/>
<comment type="caution">
    <text evidence="2">The sequence shown here is derived from an EMBL/GenBank/DDBJ whole genome shotgun (WGS) entry which is preliminary data.</text>
</comment>
<dbReference type="InterPro" id="IPR001173">
    <property type="entry name" value="Glyco_trans_2-like"/>
</dbReference>
<reference evidence="2" key="2">
    <citation type="submission" date="2021-04" db="EMBL/GenBank/DDBJ databases">
        <authorList>
            <person name="Gilroy R."/>
        </authorList>
    </citation>
    <scope>NUCLEOTIDE SEQUENCE</scope>
    <source>
        <strain evidence="2">ChiHecec2B26-12326</strain>
    </source>
</reference>
<dbReference type="Pfam" id="PF00535">
    <property type="entry name" value="Glycos_transf_2"/>
    <property type="match status" value="1"/>
</dbReference>
<dbReference type="Proteomes" id="UP000823847">
    <property type="component" value="Unassembled WGS sequence"/>
</dbReference>
<dbReference type="EMBL" id="DXEN01000092">
    <property type="protein sequence ID" value="HIX87414.1"/>
    <property type="molecule type" value="Genomic_DNA"/>
</dbReference>
<dbReference type="SUPFAM" id="SSF53448">
    <property type="entry name" value="Nucleotide-diphospho-sugar transferases"/>
    <property type="match status" value="1"/>
</dbReference>
<dbReference type="PANTHER" id="PTHR22916">
    <property type="entry name" value="GLYCOSYLTRANSFERASE"/>
    <property type="match status" value="1"/>
</dbReference>
<evidence type="ECO:0000259" key="1">
    <source>
        <dbReference type="Pfam" id="PF00535"/>
    </source>
</evidence>
<feature type="domain" description="Glycosyltransferase 2-like" evidence="1">
    <location>
        <begin position="5"/>
        <end position="137"/>
    </location>
</feature>
<gene>
    <name evidence="2" type="ORF">H9848_12545</name>
</gene>
<sequence length="329" mass="37527">MIRVSIIIPAYNAARLIDRSLESALRQTYPAIEYVVVDDCSTDDTAERVERLRQASDRRDAVKLVRHERNRGVAAARNTGLRNATGDYIYFLDSDDELPPDAIATLVALVDETSPVDLVLGEVEVTGVARSRIAHIDMQEGRVDGQKAILAAFLAGRWPDMTCNKLERRAFLERHRMAFVEGIVHEDALWGFELAMNADSMVVSRKVTYIYHLQEVSITRGKSDRNFTSLLTVLDRIVSHVSECGLQTSQPALWDYLADFLIYYYKELVRAKMPVAYIQEKIQAIRVIMRRMPKFRYRKRLASRLKDMAYALPTRLGIVYVKLLVALSK</sequence>
<dbReference type="CDD" id="cd00761">
    <property type="entry name" value="Glyco_tranf_GTA_type"/>
    <property type="match status" value="1"/>
</dbReference>
<dbReference type="AlphaFoldDB" id="A0A9D2BQG1"/>
<evidence type="ECO:0000313" key="3">
    <source>
        <dbReference type="Proteomes" id="UP000823847"/>
    </source>
</evidence>
<accession>A0A9D2BQG1</accession>
<dbReference type="Gene3D" id="3.90.550.10">
    <property type="entry name" value="Spore Coat Polysaccharide Biosynthesis Protein SpsA, Chain A"/>
    <property type="match status" value="1"/>
</dbReference>
<dbReference type="PANTHER" id="PTHR22916:SF3">
    <property type="entry name" value="UDP-GLCNAC:BETAGAL BETA-1,3-N-ACETYLGLUCOSAMINYLTRANSFERASE-LIKE PROTEIN 1"/>
    <property type="match status" value="1"/>
</dbReference>
<dbReference type="GO" id="GO:0016758">
    <property type="term" value="F:hexosyltransferase activity"/>
    <property type="evidence" value="ECO:0007669"/>
    <property type="project" value="UniProtKB-ARBA"/>
</dbReference>
<reference evidence="2" key="1">
    <citation type="journal article" date="2021" name="PeerJ">
        <title>Extensive microbial diversity within the chicken gut microbiome revealed by metagenomics and culture.</title>
        <authorList>
            <person name="Gilroy R."/>
            <person name="Ravi A."/>
            <person name="Getino M."/>
            <person name="Pursley I."/>
            <person name="Horton D.L."/>
            <person name="Alikhan N.F."/>
            <person name="Baker D."/>
            <person name="Gharbi K."/>
            <person name="Hall N."/>
            <person name="Watson M."/>
            <person name="Adriaenssens E.M."/>
            <person name="Foster-Nyarko E."/>
            <person name="Jarju S."/>
            <person name="Secka A."/>
            <person name="Antonio M."/>
            <person name="Oren A."/>
            <person name="Chaudhuri R.R."/>
            <person name="La Ragione R."/>
            <person name="Hildebrand F."/>
            <person name="Pallen M.J."/>
        </authorList>
    </citation>
    <scope>NUCLEOTIDE SEQUENCE</scope>
    <source>
        <strain evidence="2">ChiHecec2B26-12326</strain>
    </source>
</reference>
<organism evidence="2 3">
    <name type="scientific">Candidatus Parabacteroides intestinigallinarum</name>
    <dbReference type="NCBI Taxonomy" id="2838722"/>
    <lineage>
        <taxon>Bacteria</taxon>
        <taxon>Pseudomonadati</taxon>
        <taxon>Bacteroidota</taxon>
        <taxon>Bacteroidia</taxon>
        <taxon>Bacteroidales</taxon>
        <taxon>Tannerellaceae</taxon>
        <taxon>Parabacteroides</taxon>
    </lineage>
</organism>